<evidence type="ECO:0000256" key="6">
    <source>
        <dbReference type="SAM" id="MobiDB-lite"/>
    </source>
</evidence>
<evidence type="ECO:0000256" key="4">
    <source>
        <dbReference type="ARBA" id="ARBA00024667"/>
    </source>
</evidence>
<dbReference type="Gene3D" id="1.10.287.370">
    <property type="match status" value="1"/>
</dbReference>
<feature type="region of interest" description="Disordered" evidence="6">
    <location>
        <begin position="1"/>
        <end position="25"/>
    </location>
</feature>
<dbReference type="SUPFAM" id="SSF46579">
    <property type="entry name" value="Prefoldin"/>
    <property type="match status" value="1"/>
</dbReference>
<keyword evidence="3" id="KW-0143">Chaperone</keyword>
<gene>
    <name evidence="7" type="primary">EOG090X0L97</name>
</gene>
<dbReference type="InterPro" id="IPR002777">
    <property type="entry name" value="PFD_beta-like"/>
</dbReference>
<comment type="subunit">
    <text evidence="2">Heterohexamer of two PFD-alpha type and four PFD-beta type subunits.</text>
</comment>
<reference evidence="7" key="1">
    <citation type="submission" date="2021-04" db="EMBL/GenBank/DDBJ databases">
        <authorList>
            <person name="Cornetti L."/>
        </authorList>
    </citation>
    <scope>NUCLEOTIDE SEQUENCE</scope>
</reference>
<dbReference type="Pfam" id="PF01920">
    <property type="entry name" value="Prefoldin_2"/>
    <property type="match status" value="1"/>
</dbReference>
<feature type="coiled-coil region" evidence="5">
    <location>
        <begin position="30"/>
        <end position="121"/>
    </location>
</feature>
<dbReference type="GO" id="GO:0006457">
    <property type="term" value="P:protein folding"/>
    <property type="evidence" value="ECO:0007669"/>
    <property type="project" value="InterPro"/>
</dbReference>
<proteinExistence type="inferred from homology"/>
<dbReference type="AlphaFoldDB" id="A0A9N6WTE0"/>
<evidence type="ECO:0000313" key="7">
    <source>
        <dbReference type="EMBL" id="CAG4645974.1"/>
    </source>
</evidence>
<comment type="similarity">
    <text evidence="1">Belongs to the prefoldin subunit beta family.</text>
</comment>
<evidence type="ECO:0000256" key="1">
    <source>
        <dbReference type="ARBA" id="ARBA00008045"/>
    </source>
</evidence>
<protein>
    <submittedName>
        <fullName evidence="7">EOG090X0L97</fullName>
    </submittedName>
</protein>
<dbReference type="InterPro" id="IPR027235">
    <property type="entry name" value="PFD2"/>
</dbReference>
<dbReference type="FunFam" id="1.10.287.370:FF:000002">
    <property type="entry name" value="Prefoldin subunit 2"/>
    <property type="match status" value="1"/>
</dbReference>
<dbReference type="CDD" id="cd23163">
    <property type="entry name" value="Prefoldin_2"/>
    <property type="match status" value="1"/>
</dbReference>
<dbReference type="PANTHER" id="PTHR13303">
    <property type="entry name" value="PREFOLDIN SUBUNIT 2"/>
    <property type="match status" value="1"/>
</dbReference>
<feature type="compositionally biased region" description="Low complexity" evidence="6">
    <location>
        <begin position="9"/>
        <end position="21"/>
    </location>
</feature>
<dbReference type="GO" id="GO:0051082">
    <property type="term" value="F:unfolded protein binding"/>
    <property type="evidence" value="ECO:0007669"/>
    <property type="project" value="InterPro"/>
</dbReference>
<dbReference type="EMBL" id="OC989319">
    <property type="protein sequence ID" value="CAG4645974.1"/>
    <property type="molecule type" value="Genomic_DNA"/>
</dbReference>
<keyword evidence="5" id="KW-0175">Coiled coil</keyword>
<dbReference type="GO" id="GO:0016272">
    <property type="term" value="C:prefoldin complex"/>
    <property type="evidence" value="ECO:0007669"/>
    <property type="project" value="InterPro"/>
</dbReference>
<comment type="function">
    <text evidence="4">Binds specifically to cytosolic chaperonin (c-CPN) and transfers target proteins to it. Binds to nascent polypeptide chain and promotes folding in an environment in which there are many competing pathways for nonnative proteins.</text>
</comment>
<evidence type="ECO:0000256" key="2">
    <source>
        <dbReference type="ARBA" id="ARBA00011695"/>
    </source>
</evidence>
<accession>A0A9N6WTE0</accession>
<sequence length="155" mass="16962">MSADAKNVATTSKATAKPSSKSGEEIVQGFQRLRNEQRQLVSKLSELEQDSNEHKLVIETLQDVDGNRKCFRLVGGVLVERTVNQVLPALIINRDQLTATIESLKQQLSTKGQELNDYMEKNNIRVRGKDEAPGAEKAPKAGTSSNVGVLVDSKS</sequence>
<evidence type="ECO:0000256" key="5">
    <source>
        <dbReference type="SAM" id="Coils"/>
    </source>
</evidence>
<evidence type="ECO:0000256" key="3">
    <source>
        <dbReference type="ARBA" id="ARBA00023186"/>
    </source>
</evidence>
<feature type="region of interest" description="Disordered" evidence="6">
    <location>
        <begin position="127"/>
        <end position="155"/>
    </location>
</feature>
<feature type="compositionally biased region" description="Basic and acidic residues" evidence="6">
    <location>
        <begin position="127"/>
        <end position="139"/>
    </location>
</feature>
<dbReference type="InterPro" id="IPR009053">
    <property type="entry name" value="Prefoldin"/>
</dbReference>
<organism evidence="7">
    <name type="scientific">Lynceus sp. MCZ IZ 141354</name>
    <dbReference type="NCBI Taxonomy" id="1930659"/>
    <lineage>
        <taxon>Eukaryota</taxon>
        <taxon>Metazoa</taxon>
        <taxon>Ecdysozoa</taxon>
        <taxon>Arthropoda</taxon>
        <taxon>Crustacea</taxon>
        <taxon>Branchiopoda</taxon>
        <taxon>Diplostraca</taxon>
        <taxon>Laevicaudata</taxon>
        <taxon>Lynceidae</taxon>
        <taxon>Lynceus</taxon>
    </lineage>
</organism>
<name>A0A9N6WTE0_9CRUS</name>